<comment type="caution">
    <text evidence="1">The sequence shown here is derived from an EMBL/GenBank/DDBJ whole genome shotgun (WGS) entry which is preliminary data.</text>
</comment>
<reference evidence="2" key="1">
    <citation type="journal article" date="2024" name="Proc. Natl. Acad. Sci. U.S.A.">
        <title>Extraordinary preservation of gene collinearity over three hundred million years revealed in homosporous lycophytes.</title>
        <authorList>
            <person name="Li C."/>
            <person name="Wickell D."/>
            <person name="Kuo L.Y."/>
            <person name="Chen X."/>
            <person name="Nie B."/>
            <person name="Liao X."/>
            <person name="Peng D."/>
            <person name="Ji J."/>
            <person name="Jenkins J."/>
            <person name="Williams M."/>
            <person name="Shu S."/>
            <person name="Plott C."/>
            <person name="Barry K."/>
            <person name="Rajasekar S."/>
            <person name="Grimwood J."/>
            <person name="Han X."/>
            <person name="Sun S."/>
            <person name="Hou Z."/>
            <person name="He W."/>
            <person name="Dai G."/>
            <person name="Sun C."/>
            <person name="Schmutz J."/>
            <person name="Leebens-Mack J.H."/>
            <person name="Li F.W."/>
            <person name="Wang L."/>
        </authorList>
    </citation>
    <scope>NUCLEOTIDE SEQUENCE [LARGE SCALE GENOMIC DNA]</scope>
    <source>
        <strain evidence="2">cv. PW_Plant_1</strain>
    </source>
</reference>
<gene>
    <name evidence="1" type="ORF">O6H91_10G008900</name>
</gene>
<name>A0ACC2CE79_DIPCM</name>
<accession>A0ACC2CE79</accession>
<dbReference type="EMBL" id="CM055101">
    <property type="protein sequence ID" value="KAJ7540318.1"/>
    <property type="molecule type" value="Genomic_DNA"/>
</dbReference>
<dbReference type="Proteomes" id="UP001162992">
    <property type="component" value="Chromosome 10"/>
</dbReference>
<proteinExistence type="predicted"/>
<sequence length="80" mass="9076">MAVIFRVYDSDRNGKVTMYDILEVLRDLSGSFLTDDQRKQVVIQALEEAGFSEDSALTYQDFLEVLNKAGLKMEVEVPVD</sequence>
<organism evidence="1 2">
    <name type="scientific">Diphasiastrum complanatum</name>
    <name type="common">Issler's clubmoss</name>
    <name type="synonym">Lycopodium complanatum</name>
    <dbReference type="NCBI Taxonomy" id="34168"/>
    <lineage>
        <taxon>Eukaryota</taxon>
        <taxon>Viridiplantae</taxon>
        <taxon>Streptophyta</taxon>
        <taxon>Embryophyta</taxon>
        <taxon>Tracheophyta</taxon>
        <taxon>Lycopodiopsida</taxon>
        <taxon>Lycopodiales</taxon>
        <taxon>Lycopodiaceae</taxon>
        <taxon>Lycopodioideae</taxon>
        <taxon>Diphasiastrum</taxon>
    </lineage>
</organism>
<keyword evidence="2" id="KW-1185">Reference proteome</keyword>
<evidence type="ECO:0000313" key="1">
    <source>
        <dbReference type="EMBL" id="KAJ7540318.1"/>
    </source>
</evidence>
<evidence type="ECO:0000313" key="2">
    <source>
        <dbReference type="Proteomes" id="UP001162992"/>
    </source>
</evidence>
<protein>
    <submittedName>
        <fullName evidence="1">Uncharacterized protein</fullName>
    </submittedName>
</protein>